<dbReference type="InterPro" id="IPR027417">
    <property type="entry name" value="P-loop_NTPase"/>
</dbReference>
<accession>A0A1G2CGB0</accession>
<dbReference type="EMBL" id="MHLA01000005">
    <property type="protein sequence ID" value="OGZ00242.1"/>
    <property type="molecule type" value="Genomic_DNA"/>
</dbReference>
<evidence type="ECO:0000259" key="1">
    <source>
        <dbReference type="Pfam" id="PF07726"/>
    </source>
</evidence>
<dbReference type="Pfam" id="PF07726">
    <property type="entry name" value="AAA_3"/>
    <property type="match status" value="1"/>
</dbReference>
<dbReference type="PIRSF" id="PIRSF002849">
    <property type="entry name" value="AAA_ATPase_chaperone_MoxR_prd"/>
    <property type="match status" value="1"/>
</dbReference>
<dbReference type="PANTHER" id="PTHR42759">
    <property type="entry name" value="MOXR FAMILY PROTEIN"/>
    <property type="match status" value="1"/>
</dbReference>
<dbReference type="STRING" id="1798650.A2945_04405"/>
<evidence type="ECO:0000259" key="2">
    <source>
        <dbReference type="Pfam" id="PF17863"/>
    </source>
</evidence>
<dbReference type="CDD" id="cd00009">
    <property type="entry name" value="AAA"/>
    <property type="match status" value="1"/>
</dbReference>
<gene>
    <name evidence="3" type="ORF">A2945_04405</name>
</gene>
<dbReference type="PANTHER" id="PTHR42759:SF1">
    <property type="entry name" value="MAGNESIUM-CHELATASE SUBUNIT CHLD"/>
    <property type="match status" value="1"/>
</dbReference>
<dbReference type="GO" id="GO:0016887">
    <property type="term" value="F:ATP hydrolysis activity"/>
    <property type="evidence" value="ECO:0007669"/>
    <property type="project" value="InterPro"/>
</dbReference>
<sequence length="346" mass="39227">MHLTRRTDFKEAFVRNSGVDNLLPHNELGRLFLQKLQLALTEIRKDVIELDDIIEQVFIAMLCDGHAILQGVPGVGKTLLVKAIARTIDARFTRIQFTSDMKPDDLYVSLGGFDIELQKMKLGRGPIYGEFILADEINRGNTRTFGPMVEPFEEKQITFDNKTEQLGPFYFCVATQNPVESVESTIQLPEALQERFALMILVPPASEELMCRIAVHDTRKKDLAAVFSKDDIVGMQHAIYEQYVLCHKYDDSTIRYIAHLIATIRDHEAVLWGPGVRGMEDLTRASAVHAFLHGRDRITFDDIHAIAKPALRFKFSLNRKARAYGITNKDEMIERVLDQLPLAEGG</sequence>
<dbReference type="Gene3D" id="1.10.8.80">
    <property type="entry name" value="Magnesium chelatase subunit I, C-Terminal domain"/>
    <property type="match status" value="1"/>
</dbReference>
<dbReference type="GO" id="GO:0005524">
    <property type="term" value="F:ATP binding"/>
    <property type="evidence" value="ECO:0007669"/>
    <property type="project" value="InterPro"/>
</dbReference>
<proteinExistence type="predicted"/>
<dbReference type="InterPro" id="IPR041628">
    <property type="entry name" value="ChlI/MoxR_AAA_lid"/>
</dbReference>
<reference evidence="3 4" key="1">
    <citation type="journal article" date="2016" name="Nat. Commun.">
        <title>Thousands of microbial genomes shed light on interconnected biogeochemical processes in an aquifer system.</title>
        <authorList>
            <person name="Anantharaman K."/>
            <person name="Brown C.T."/>
            <person name="Hug L.A."/>
            <person name="Sharon I."/>
            <person name="Castelle C.J."/>
            <person name="Probst A.J."/>
            <person name="Thomas B.C."/>
            <person name="Singh A."/>
            <person name="Wilkins M.J."/>
            <person name="Karaoz U."/>
            <person name="Brodie E.L."/>
            <person name="Williams K.H."/>
            <person name="Hubbard S.S."/>
            <person name="Banfield J.F."/>
        </authorList>
    </citation>
    <scope>NUCLEOTIDE SEQUENCE [LARGE SCALE GENOMIC DNA]</scope>
</reference>
<evidence type="ECO:0000313" key="3">
    <source>
        <dbReference type="EMBL" id="OGZ00242.1"/>
    </source>
</evidence>
<organism evidence="3 4">
    <name type="scientific">Candidatus Liptonbacteria bacterium RIFCSPLOWO2_01_FULL_52_25</name>
    <dbReference type="NCBI Taxonomy" id="1798650"/>
    <lineage>
        <taxon>Bacteria</taxon>
        <taxon>Candidatus Liptoniibacteriota</taxon>
    </lineage>
</organism>
<feature type="domain" description="ChlI/MoxR AAA lid" evidence="2">
    <location>
        <begin position="265"/>
        <end position="328"/>
    </location>
</feature>
<dbReference type="SUPFAM" id="SSF52540">
    <property type="entry name" value="P-loop containing nucleoside triphosphate hydrolases"/>
    <property type="match status" value="1"/>
</dbReference>
<protein>
    <recommendedName>
        <fullName evidence="5">AAA+ ATPase domain-containing protein</fullName>
    </recommendedName>
</protein>
<dbReference type="Proteomes" id="UP000178880">
    <property type="component" value="Unassembled WGS sequence"/>
</dbReference>
<dbReference type="InterPro" id="IPR011703">
    <property type="entry name" value="ATPase_AAA-3"/>
</dbReference>
<dbReference type="Gene3D" id="3.40.50.300">
    <property type="entry name" value="P-loop containing nucleotide triphosphate hydrolases"/>
    <property type="match status" value="1"/>
</dbReference>
<comment type="caution">
    <text evidence="3">The sequence shown here is derived from an EMBL/GenBank/DDBJ whole genome shotgun (WGS) entry which is preliminary data.</text>
</comment>
<dbReference type="AlphaFoldDB" id="A0A1G2CGB0"/>
<dbReference type="Pfam" id="PF17863">
    <property type="entry name" value="AAA_lid_2"/>
    <property type="match status" value="1"/>
</dbReference>
<evidence type="ECO:0008006" key="5">
    <source>
        <dbReference type="Google" id="ProtNLM"/>
    </source>
</evidence>
<feature type="domain" description="ATPase AAA-3" evidence="1">
    <location>
        <begin position="66"/>
        <end position="197"/>
    </location>
</feature>
<name>A0A1G2CGB0_9BACT</name>
<dbReference type="InterPro" id="IPR050764">
    <property type="entry name" value="CbbQ/NirQ/NorQ/GpvN"/>
</dbReference>
<evidence type="ECO:0000313" key="4">
    <source>
        <dbReference type="Proteomes" id="UP000178880"/>
    </source>
</evidence>